<gene>
    <name evidence="1" type="ORF">Tci_898228</name>
</gene>
<reference evidence="1" key="1">
    <citation type="journal article" date="2019" name="Sci. Rep.">
        <title>Draft genome of Tanacetum cinerariifolium, the natural source of mosquito coil.</title>
        <authorList>
            <person name="Yamashiro T."/>
            <person name="Shiraishi A."/>
            <person name="Satake H."/>
            <person name="Nakayama K."/>
        </authorList>
    </citation>
    <scope>NUCLEOTIDE SEQUENCE</scope>
</reference>
<sequence>RGSGNDLDFLEFVFVVQELLKHRRKLRHAYECIGKTELKMVRKIGFSFRYYHNRFVSGFIFWNLSLNCRRVDVVEVLRLRILCDLYWFLLIHTGGRIGGSLYDIPLLVVMAFSSPFGFGIVLLGKEGELEVDGLL</sequence>
<evidence type="ECO:0000313" key="1">
    <source>
        <dbReference type="EMBL" id="GFD26259.1"/>
    </source>
</evidence>
<proteinExistence type="predicted"/>
<accession>A0A699UY97</accession>
<feature type="non-terminal residue" evidence="1">
    <location>
        <position position="1"/>
    </location>
</feature>
<organism evidence="1">
    <name type="scientific">Tanacetum cinerariifolium</name>
    <name type="common">Dalmatian daisy</name>
    <name type="synonym">Chrysanthemum cinerariifolium</name>
    <dbReference type="NCBI Taxonomy" id="118510"/>
    <lineage>
        <taxon>Eukaryota</taxon>
        <taxon>Viridiplantae</taxon>
        <taxon>Streptophyta</taxon>
        <taxon>Embryophyta</taxon>
        <taxon>Tracheophyta</taxon>
        <taxon>Spermatophyta</taxon>
        <taxon>Magnoliopsida</taxon>
        <taxon>eudicotyledons</taxon>
        <taxon>Gunneridae</taxon>
        <taxon>Pentapetalae</taxon>
        <taxon>asterids</taxon>
        <taxon>campanulids</taxon>
        <taxon>Asterales</taxon>
        <taxon>Asteraceae</taxon>
        <taxon>Asteroideae</taxon>
        <taxon>Anthemideae</taxon>
        <taxon>Anthemidinae</taxon>
        <taxon>Tanacetum</taxon>
    </lineage>
</organism>
<comment type="caution">
    <text evidence="1">The sequence shown here is derived from an EMBL/GenBank/DDBJ whole genome shotgun (WGS) entry which is preliminary data.</text>
</comment>
<dbReference type="EMBL" id="BKCJ011367309">
    <property type="protein sequence ID" value="GFD26259.1"/>
    <property type="molecule type" value="Genomic_DNA"/>
</dbReference>
<dbReference type="AlphaFoldDB" id="A0A699UY97"/>
<name>A0A699UY97_TANCI</name>
<protein>
    <submittedName>
        <fullName evidence="1">Uncharacterized protein</fullName>
    </submittedName>
</protein>